<evidence type="ECO:0000259" key="2">
    <source>
        <dbReference type="Pfam" id="PF05232"/>
    </source>
</evidence>
<dbReference type="EMBL" id="FOLX01000001">
    <property type="protein sequence ID" value="SFC82198.1"/>
    <property type="molecule type" value="Genomic_DNA"/>
</dbReference>
<accession>A0A1I1MGH1</accession>
<keyword evidence="1" id="KW-0812">Transmembrane</keyword>
<keyword evidence="4" id="KW-1185">Reference proteome</keyword>
<evidence type="ECO:0000313" key="3">
    <source>
        <dbReference type="EMBL" id="SFC82198.1"/>
    </source>
</evidence>
<dbReference type="NCBIfam" id="NF033664">
    <property type="entry name" value="PACE_transport"/>
    <property type="match status" value="1"/>
</dbReference>
<gene>
    <name evidence="3" type="ORF">SAMN05421762_2324</name>
</gene>
<evidence type="ECO:0000256" key="1">
    <source>
        <dbReference type="SAM" id="Phobius"/>
    </source>
</evidence>
<dbReference type="RefSeq" id="WP_093447953.1">
    <property type="nucleotide sequence ID" value="NZ_FNZG01000001.1"/>
</dbReference>
<dbReference type="InterPro" id="IPR058208">
    <property type="entry name" value="PACE"/>
</dbReference>
<proteinExistence type="predicted"/>
<protein>
    <submittedName>
        <fullName evidence="3">Uncharacterized membrane protein</fullName>
    </submittedName>
</protein>
<reference evidence="3 4" key="1">
    <citation type="submission" date="2016-10" db="EMBL/GenBank/DDBJ databases">
        <authorList>
            <person name="de Groot N.N."/>
        </authorList>
    </citation>
    <scope>NUCLEOTIDE SEQUENCE [LARGE SCALE GENOMIC DNA]</scope>
    <source>
        <strain evidence="3 4">DSM 29619</strain>
    </source>
</reference>
<dbReference type="InterPro" id="IPR007896">
    <property type="entry name" value="BTP_bacteria"/>
</dbReference>
<dbReference type="Proteomes" id="UP000231644">
    <property type="component" value="Unassembled WGS sequence"/>
</dbReference>
<dbReference type="Pfam" id="PF05232">
    <property type="entry name" value="BTP"/>
    <property type="match status" value="2"/>
</dbReference>
<sequence length="158" mass="17408">MRTTRDRIRHALMFEVIGLLLAIPLGAVLFDKPAHDIGVVAIFTSLVATGWTYVYNLIFDRVLLRRQGHAQKTLALRVVHSVLFEGGLLMVSLPFIAIYLNIGLIEALIMDAAFVVFYLVYSFAYNWAYDAIFPMPTPPVSSRGTETGGAQASSSASQ</sequence>
<feature type="transmembrane region" description="Helical" evidence="1">
    <location>
        <begin position="12"/>
        <end position="31"/>
    </location>
</feature>
<name>A0A1I1MGH1_9RHOB</name>
<feature type="transmembrane region" description="Helical" evidence="1">
    <location>
        <begin position="78"/>
        <end position="102"/>
    </location>
</feature>
<dbReference type="STRING" id="517719.SAMN05421762_2324"/>
<feature type="transmembrane region" description="Helical" evidence="1">
    <location>
        <begin position="108"/>
        <end position="128"/>
    </location>
</feature>
<dbReference type="OrthoDB" id="1631120at2"/>
<evidence type="ECO:0000313" key="4">
    <source>
        <dbReference type="Proteomes" id="UP000231644"/>
    </source>
</evidence>
<feature type="transmembrane region" description="Helical" evidence="1">
    <location>
        <begin position="37"/>
        <end position="58"/>
    </location>
</feature>
<dbReference type="AlphaFoldDB" id="A0A1I1MGH1"/>
<feature type="domain" description="Chlorhexidine efflux transporter" evidence="2">
    <location>
        <begin position="2"/>
        <end position="64"/>
    </location>
</feature>
<keyword evidence="1" id="KW-0472">Membrane</keyword>
<organism evidence="3 4">
    <name type="scientific">Pseudooceanicola nitratireducens</name>
    <dbReference type="NCBI Taxonomy" id="517719"/>
    <lineage>
        <taxon>Bacteria</taxon>
        <taxon>Pseudomonadati</taxon>
        <taxon>Pseudomonadota</taxon>
        <taxon>Alphaproteobacteria</taxon>
        <taxon>Rhodobacterales</taxon>
        <taxon>Paracoccaceae</taxon>
        <taxon>Pseudooceanicola</taxon>
    </lineage>
</organism>
<feature type="domain" description="Chlorhexidine efflux transporter" evidence="2">
    <location>
        <begin position="72"/>
        <end position="134"/>
    </location>
</feature>
<keyword evidence="1" id="KW-1133">Transmembrane helix</keyword>